<name>A0ABU9XDX7_9BACI</name>
<reference evidence="1 2" key="1">
    <citation type="submission" date="2024-05" db="EMBL/GenBank/DDBJ databases">
        <authorList>
            <person name="Haq I."/>
            <person name="Ullah Z."/>
            <person name="Ahmad R."/>
            <person name="Li M."/>
            <person name="Tong Y."/>
        </authorList>
    </citation>
    <scope>NUCLEOTIDE SEQUENCE [LARGE SCALE GENOMIC DNA]</scope>
    <source>
        <strain evidence="1 2">16A2E</strain>
    </source>
</reference>
<comment type="caution">
    <text evidence="1">The sequence shown here is derived from an EMBL/GenBank/DDBJ whole genome shotgun (WGS) entry which is preliminary data.</text>
</comment>
<protein>
    <submittedName>
        <fullName evidence="1">Uncharacterized protein</fullName>
    </submittedName>
</protein>
<dbReference type="RefSeq" id="WP_345823227.1">
    <property type="nucleotide sequence ID" value="NZ_JBDIML010000001.1"/>
</dbReference>
<keyword evidence="2" id="KW-1185">Reference proteome</keyword>
<gene>
    <name evidence="1" type="ORF">ABC228_01010</name>
</gene>
<sequence>MGMLTPQLIHKAKQNGINQETLRIRLSRGWDEERATTEPTEKKTERAKWLKVAIDNGINVVAFNSRVYSYGWDYEEAATRPLRKRSV</sequence>
<organism evidence="1 2">
    <name type="scientific">Ornithinibacillus xuwenensis</name>
    <dbReference type="NCBI Taxonomy" id="3144668"/>
    <lineage>
        <taxon>Bacteria</taxon>
        <taxon>Bacillati</taxon>
        <taxon>Bacillota</taxon>
        <taxon>Bacilli</taxon>
        <taxon>Bacillales</taxon>
        <taxon>Bacillaceae</taxon>
        <taxon>Ornithinibacillus</taxon>
    </lineage>
</organism>
<dbReference type="EMBL" id="JBDIML010000001">
    <property type="protein sequence ID" value="MEN2765753.1"/>
    <property type="molecule type" value="Genomic_DNA"/>
</dbReference>
<evidence type="ECO:0000313" key="2">
    <source>
        <dbReference type="Proteomes" id="UP001444625"/>
    </source>
</evidence>
<proteinExistence type="predicted"/>
<evidence type="ECO:0000313" key="1">
    <source>
        <dbReference type="EMBL" id="MEN2765753.1"/>
    </source>
</evidence>
<dbReference type="Proteomes" id="UP001444625">
    <property type="component" value="Unassembled WGS sequence"/>
</dbReference>
<accession>A0ABU9XDX7</accession>